<keyword evidence="1" id="KW-0472">Membrane</keyword>
<evidence type="ECO:0000313" key="2">
    <source>
        <dbReference type="EMBL" id="AGK99869.1"/>
    </source>
</evidence>
<feature type="transmembrane region" description="Helical" evidence="1">
    <location>
        <begin position="12"/>
        <end position="34"/>
    </location>
</feature>
<dbReference type="STRING" id="767817.Desgi_0284"/>
<gene>
    <name evidence="2" type="ORF">Desgi_0284</name>
</gene>
<keyword evidence="1" id="KW-0812">Transmembrane</keyword>
<protein>
    <submittedName>
        <fullName evidence="2">Uncharacterized protein</fullName>
    </submittedName>
</protein>
<dbReference type="Proteomes" id="UP000013520">
    <property type="component" value="Chromosome"/>
</dbReference>
<reference evidence="2 3" key="1">
    <citation type="submission" date="2012-01" db="EMBL/GenBank/DDBJ databases">
        <title>Complete sequence of Desulfotomaculum gibsoniae DSM 7213.</title>
        <authorList>
            <consortium name="US DOE Joint Genome Institute"/>
            <person name="Lucas S."/>
            <person name="Han J."/>
            <person name="Lapidus A."/>
            <person name="Cheng J.-F."/>
            <person name="Goodwin L."/>
            <person name="Pitluck S."/>
            <person name="Peters L."/>
            <person name="Ovchinnikova G."/>
            <person name="Teshima H."/>
            <person name="Detter J.C."/>
            <person name="Han C."/>
            <person name="Tapia R."/>
            <person name="Land M."/>
            <person name="Hauser L."/>
            <person name="Kyrpides N."/>
            <person name="Ivanova N."/>
            <person name="Pagani I."/>
            <person name="Parshina S."/>
            <person name="Plugge C."/>
            <person name="Muyzer G."/>
            <person name="Kuever J."/>
            <person name="Ivanova A."/>
            <person name="Nazina T."/>
            <person name="Klenk H.-P."/>
            <person name="Brambilla E."/>
            <person name="Spring S."/>
            <person name="Stams A.F."/>
            <person name="Woyke T."/>
        </authorList>
    </citation>
    <scope>NUCLEOTIDE SEQUENCE [LARGE SCALE GENOMIC DNA]</scope>
    <source>
        <strain evidence="2 3">DSM 7213</strain>
    </source>
</reference>
<sequence>METAFTSLPLIIVRILVLACLSIIIDACLIKAYLYQSGNNHTKAGEYRDKVYITLM</sequence>
<accession>R4KH54</accession>
<dbReference type="KEGG" id="dgi:Desgi_0284"/>
<dbReference type="EMBL" id="CP003273">
    <property type="protein sequence ID" value="AGK99869.1"/>
    <property type="molecule type" value="Genomic_DNA"/>
</dbReference>
<keyword evidence="3" id="KW-1185">Reference proteome</keyword>
<proteinExistence type="predicted"/>
<dbReference type="AlphaFoldDB" id="R4KH54"/>
<keyword evidence="1" id="KW-1133">Transmembrane helix</keyword>
<organism evidence="2 3">
    <name type="scientific">Desulfoscipio gibsoniae DSM 7213</name>
    <dbReference type="NCBI Taxonomy" id="767817"/>
    <lineage>
        <taxon>Bacteria</taxon>
        <taxon>Bacillati</taxon>
        <taxon>Bacillota</taxon>
        <taxon>Clostridia</taxon>
        <taxon>Eubacteriales</taxon>
        <taxon>Desulfallaceae</taxon>
        <taxon>Desulfoscipio</taxon>
    </lineage>
</organism>
<evidence type="ECO:0000313" key="3">
    <source>
        <dbReference type="Proteomes" id="UP000013520"/>
    </source>
</evidence>
<name>R4KH54_9FIRM</name>
<dbReference type="HOGENOM" id="CLU_3006751_0_0_9"/>
<evidence type="ECO:0000256" key="1">
    <source>
        <dbReference type="SAM" id="Phobius"/>
    </source>
</evidence>